<dbReference type="PANTHER" id="PTHR31084">
    <property type="entry name" value="ALPHA-L-FUCOSIDASE 2"/>
    <property type="match status" value="1"/>
</dbReference>
<accession>A0ABW6B081</accession>
<dbReference type="Proteomes" id="UP001597560">
    <property type="component" value="Unassembled WGS sequence"/>
</dbReference>
<dbReference type="PANTHER" id="PTHR31084:SF0">
    <property type="entry name" value="ALPHA-L-FUCOSIDASE 2"/>
    <property type="match status" value="1"/>
</dbReference>
<evidence type="ECO:0000313" key="3">
    <source>
        <dbReference type="Proteomes" id="UP001597560"/>
    </source>
</evidence>
<reference evidence="3" key="1">
    <citation type="journal article" date="2019" name="Int. J. Syst. Evol. Microbiol.">
        <title>The Global Catalogue of Microorganisms (GCM) 10K type strain sequencing project: providing services to taxonomists for standard genome sequencing and annotation.</title>
        <authorList>
            <consortium name="The Broad Institute Genomics Platform"/>
            <consortium name="The Broad Institute Genome Sequencing Center for Infectious Disease"/>
            <person name="Wu L."/>
            <person name="Ma J."/>
        </authorList>
    </citation>
    <scope>NUCLEOTIDE SEQUENCE [LARGE SCALE GENOMIC DNA]</scope>
    <source>
        <strain evidence="3">KCTC 23098</strain>
    </source>
</reference>
<keyword evidence="2" id="KW-0378">Hydrolase</keyword>
<name>A0ABW6B081_9SPHI</name>
<dbReference type="GO" id="GO:0016787">
    <property type="term" value="F:hydrolase activity"/>
    <property type="evidence" value="ECO:0007669"/>
    <property type="project" value="UniProtKB-KW"/>
</dbReference>
<feature type="domain" description="Glycosyl hydrolase family 95 catalytic" evidence="1">
    <location>
        <begin position="487"/>
        <end position="596"/>
    </location>
</feature>
<dbReference type="Gene3D" id="2.60.40.1180">
    <property type="entry name" value="Golgi alpha-mannosidase II"/>
    <property type="match status" value="1"/>
</dbReference>
<organism evidence="2 3">
    <name type="scientific">Olivibacter jilunii</name>
    <dbReference type="NCBI Taxonomy" id="985016"/>
    <lineage>
        <taxon>Bacteria</taxon>
        <taxon>Pseudomonadati</taxon>
        <taxon>Bacteroidota</taxon>
        <taxon>Sphingobacteriia</taxon>
        <taxon>Sphingobacteriales</taxon>
        <taxon>Sphingobacteriaceae</taxon>
        <taxon>Olivibacter</taxon>
    </lineage>
</organism>
<evidence type="ECO:0000259" key="1">
    <source>
        <dbReference type="Pfam" id="PF22124"/>
    </source>
</evidence>
<evidence type="ECO:0000313" key="2">
    <source>
        <dbReference type="EMBL" id="MFD2961456.1"/>
    </source>
</evidence>
<dbReference type="InterPro" id="IPR054363">
    <property type="entry name" value="GH95_cat"/>
</dbReference>
<dbReference type="SUPFAM" id="SSF48208">
    <property type="entry name" value="Six-hairpin glycosidases"/>
    <property type="match status" value="1"/>
</dbReference>
<protein>
    <submittedName>
        <fullName evidence="2">Glycoside hydrolase</fullName>
    </submittedName>
</protein>
<dbReference type="InterPro" id="IPR008928">
    <property type="entry name" value="6-hairpin_glycosidase_sf"/>
</dbReference>
<gene>
    <name evidence="2" type="ORF">ACFS6J_06655</name>
</gene>
<dbReference type="Gene3D" id="1.50.10.10">
    <property type="match status" value="1"/>
</dbReference>
<dbReference type="EMBL" id="JBHUPA010000002">
    <property type="protein sequence ID" value="MFD2961456.1"/>
    <property type="molecule type" value="Genomic_DNA"/>
</dbReference>
<proteinExistence type="predicted"/>
<dbReference type="Gene3D" id="2.70.98.50">
    <property type="entry name" value="putative glycoside hydrolase family protein from bacillus halodurans"/>
    <property type="match status" value="1"/>
</dbReference>
<keyword evidence="3" id="KW-1185">Reference proteome</keyword>
<sequence>MINRIVAAHIWFVLFVHTDLVKAQSPSKIANEPLIQMDYERLVTRADLHYTQPVEKSEEGQPIGNGRMGSLVWTTPSQVKLQINRADVFGNNSASNNFFERNTEYIGATAKVDIDFGEQVFVAPTYRQHLSCYTGISTVKGKGIDAQVMALAEEDVIILHVKDERTLPRSIMTNLGMLRKPVTKRGNHTAISKLEQEGDYMILTQEFREDEYYCASAVVISLSDHPGSIELTNESTMRISNAQDASEFTVFIASAATFDPTENVKATAVASMKSVRKQHYLKLFKAHQAWWADFWQKSFIHLSSSDREADYVEQNYTYYLYVMASSSRGKYPTKFNGMLWSTGGDLRQWGNAFWGANQSCLYNALFPTNHMELMDPLFNLYYNNYKTFEVAAQQQWRSKGIYIPETMGFDGVPSMPDDIAREMQALYLLEKPWTQRSGRFMAYAETKIPFLSRWNWKHAGEWREGKWTYQERGDGPYGPVNHLFSRGAKIAYQFWQKYEYTKDEKWLREKAYPMLKGVGEFYRNFPNVKKEPDGKYHIYHVNDNESIWGGHNTVEEIASMRGVFPVLIKASEVLQVDVEMRPIWQEFLKHLAPLTTNFDYAESFHEKEVWVGSLPPTSAVRGNGKRLPDGNTMPVWFFDLCNPGGNKKYWEIANNTLDAYFKTEDKKNSSLHVLSKLPVSGAILGREDAIRYLLLNQLRRNSKHEVMANRMDLSEGFYTTNIQRLGRCAEALHAALCFNGPPLPGEEPIIRVFHAWPKEWNGAFKLLARNNFLVSASMNKGIIRFVEIKAQDKQTCRIQNPWPGQAIVIYRNGKKEKIKRGDLLIFAAEKDDRIVMVKDGTNPTLFNAKKWPTE</sequence>
<dbReference type="Pfam" id="PF22124">
    <property type="entry name" value="Glyco_hydro_95_cat"/>
    <property type="match status" value="1"/>
</dbReference>
<dbReference type="InterPro" id="IPR012341">
    <property type="entry name" value="6hp_glycosidase-like_sf"/>
</dbReference>
<comment type="caution">
    <text evidence="2">The sequence shown here is derived from an EMBL/GenBank/DDBJ whole genome shotgun (WGS) entry which is preliminary data.</text>
</comment>
<dbReference type="RefSeq" id="WP_377609636.1">
    <property type="nucleotide sequence ID" value="NZ_JBHUPA010000002.1"/>
</dbReference>
<dbReference type="InterPro" id="IPR013780">
    <property type="entry name" value="Glyco_hydro_b"/>
</dbReference>